<dbReference type="RefSeq" id="WP_230098865.1">
    <property type="nucleotide sequence ID" value="NZ_CAKKNT010000015.1"/>
</dbReference>
<evidence type="ECO:0000256" key="7">
    <source>
        <dbReference type="ARBA" id="ARBA00023065"/>
    </source>
</evidence>
<evidence type="ECO:0000256" key="6">
    <source>
        <dbReference type="ARBA" id="ARBA00023053"/>
    </source>
</evidence>
<dbReference type="PANTHER" id="PTHR10110:SF86">
    <property type="entry name" value="SODIUM_HYDROGEN EXCHANGER 7"/>
    <property type="match status" value="1"/>
</dbReference>
<feature type="transmembrane region" description="Helical" evidence="10">
    <location>
        <begin position="313"/>
        <end position="336"/>
    </location>
</feature>
<feature type="transmembrane region" description="Helical" evidence="10">
    <location>
        <begin position="244"/>
        <end position="260"/>
    </location>
</feature>
<evidence type="ECO:0000313" key="13">
    <source>
        <dbReference type="Proteomes" id="UP000789719"/>
    </source>
</evidence>
<reference evidence="12 13" key="1">
    <citation type="submission" date="2021-11" db="EMBL/GenBank/DDBJ databases">
        <authorList>
            <person name="Depoorter E."/>
        </authorList>
    </citation>
    <scope>NUCLEOTIDE SEQUENCE [LARGE SCALE GENOMIC DNA]</scope>
    <source>
        <strain evidence="12 13">LMG 24286</strain>
    </source>
</reference>
<keyword evidence="4 10" id="KW-0812">Transmembrane</keyword>
<dbReference type="Pfam" id="PF00999">
    <property type="entry name" value="Na_H_Exchanger"/>
    <property type="match status" value="1"/>
</dbReference>
<keyword evidence="8 10" id="KW-0472">Membrane</keyword>
<feature type="transmembrane region" description="Helical" evidence="10">
    <location>
        <begin position="54"/>
        <end position="71"/>
    </location>
</feature>
<dbReference type="PANTHER" id="PTHR10110">
    <property type="entry name" value="SODIUM/HYDROGEN EXCHANGER"/>
    <property type="match status" value="1"/>
</dbReference>
<evidence type="ECO:0000313" key="12">
    <source>
        <dbReference type="EMBL" id="CAH0418784.1"/>
    </source>
</evidence>
<evidence type="ECO:0000256" key="4">
    <source>
        <dbReference type="ARBA" id="ARBA00022692"/>
    </source>
</evidence>
<name>A0ABM8ZBC2_9LACO</name>
<keyword evidence="5 10" id="KW-1133">Transmembrane helix</keyword>
<accession>A0ABM8ZBC2</accession>
<evidence type="ECO:0000256" key="1">
    <source>
        <dbReference type="ARBA" id="ARBA00004651"/>
    </source>
</evidence>
<keyword evidence="9" id="KW-0739">Sodium transport</keyword>
<dbReference type="InterPro" id="IPR006153">
    <property type="entry name" value="Cation/H_exchanger_TM"/>
</dbReference>
<comment type="caution">
    <text evidence="12">The sequence shown here is derived from an EMBL/GenBank/DDBJ whole genome shotgun (WGS) entry which is preliminary data.</text>
</comment>
<feature type="transmembrane region" description="Helical" evidence="10">
    <location>
        <begin position="393"/>
        <end position="416"/>
    </location>
</feature>
<evidence type="ECO:0000256" key="8">
    <source>
        <dbReference type="ARBA" id="ARBA00023136"/>
    </source>
</evidence>
<feature type="transmembrane region" description="Helical" evidence="10">
    <location>
        <begin position="183"/>
        <end position="208"/>
    </location>
</feature>
<keyword evidence="3" id="KW-1003">Cell membrane</keyword>
<keyword evidence="6" id="KW-0915">Sodium</keyword>
<feature type="transmembrane region" description="Helical" evidence="10">
    <location>
        <begin position="6"/>
        <end position="24"/>
    </location>
</feature>
<feature type="domain" description="Cation/H+ exchanger transmembrane" evidence="11">
    <location>
        <begin position="10"/>
        <end position="417"/>
    </location>
</feature>
<feature type="transmembrane region" description="Helical" evidence="10">
    <location>
        <begin position="83"/>
        <end position="106"/>
    </location>
</feature>
<feature type="transmembrane region" description="Helical" evidence="10">
    <location>
        <begin position="112"/>
        <end position="133"/>
    </location>
</feature>
<organism evidence="12 13">
    <name type="scientific">Periweissella ghanensis</name>
    <dbReference type="NCBI Taxonomy" id="467997"/>
    <lineage>
        <taxon>Bacteria</taxon>
        <taxon>Bacillati</taxon>
        <taxon>Bacillota</taxon>
        <taxon>Bacilli</taxon>
        <taxon>Lactobacillales</taxon>
        <taxon>Lactobacillaceae</taxon>
        <taxon>Periweissella</taxon>
    </lineage>
</organism>
<evidence type="ECO:0000256" key="10">
    <source>
        <dbReference type="SAM" id="Phobius"/>
    </source>
</evidence>
<sequence>MPILELVMLLIVLVISSHVIGQVLPKIPVSIIQIALGVIVALTLNVSIKLETSWFLLLFIAPLLFNDAWRFPKRELWELRGPIFGNAIILVLITTGVGGYLISLLIPSMPLTAAIALAAILSPTDPVAVHAIAKSVHLPEDIMHLVAGESLINDASGLVAFKFAIAATVSVSFHFTLGSAVNIFTSMFTTTALGIVVGLVVMQIINAARDYLLMKGIDDIIFHVVLQLITPFVVFFIAEEGFHASGVIAVVAAGILANLHDSKKIGDSPELSLITINSWNIISYILNGLLFVILGIELPLATQINTNKNDFDLLTIIMYAFIVWLIIFIIRVLWVYGSQWLRKVVKKDVTAEVSFKVALLSGLTGVRGAITMAGILSVPVVVEGGEPFPMRELMIGIAALAILFSLIIAVITLPFVADKIGKVTFDEDDTDDQGVDDDGETEVIPKMNENDARIFTLQMAIRTLEGKRRESNQTTVYDIILKYQFLIRKLQLQAHTDTEIAPVIKEEIEVRKVGFDLEQQCLMRLLAEERIDPLVYHSEVRQIERQERELESYLQQHFVFSSKWIERSIRSFFRLVRIWLSDGHTAELQAQYDLARHEMAKAAIKGLSEYIEQHSREHHYKHQAVYNLIIQYRNRIEKIKLRKQSDPVDTKQQYSDLAMVALNTQREGVNLLQETQQITSKTAMNLRQAINYAENAVLNEFLTH</sequence>
<evidence type="ECO:0000256" key="9">
    <source>
        <dbReference type="ARBA" id="ARBA00023201"/>
    </source>
</evidence>
<keyword evidence="2" id="KW-0813">Transport</keyword>
<dbReference type="InterPro" id="IPR018422">
    <property type="entry name" value="Cation/H_exchanger_CPA1"/>
</dbReference>
<feature type="transmembrane region" description="Helical" evidence="10">
    <location>
        <begin position="220"/>
        <end position="238"/>
    </location>
</feature>
<proteinExistence type="predicted"/>
<keyword evidence="13" id="KW-1185">Reference proteome</keyword>
<feature type="transmembrane region" description="Helical" evidence="10">
    <location>
        <begin position="357"/>
        <end position="381"/>
    </location>
</feature>
<feature type="transmembrane region" description="Helical" evidence="10">
    <location>
        <begin position="31"/>
        <end position="48"/>
    </location>
</feature>
<feature type="transmembrane region" description="Helical" evidence="10">
    <location>
        <begin position="281"/>
        <end position="301"/>
    </location>
</feature>
<protein>
    <submittedName>
        <fullName evidence="12">Sodium, potassium, lithium and rubidium/H(+) antiporter</fullName>
    </submittedName>
</protein>
<dbReference type="Gene3D" id="6.10.140.1330">
    <property type="match status" value="1"/>
</dbReference>
<gene>
    <name evidence="12" type="primary">nhaK_2</name>
    <name evidence="12" type="ORF">WGH24286_01219</name>
</gene>
<evidence type="ECO:0000256" key="5">
    <source>
        <dbReference type="ARBA" id="ARBA00022989"/>
    </source>
</evidence>
<evidence type="ECO:0000256" key="2">
    <source>
        <dbReference type="ARBA" id="ARBA00022448"/>
    </source>
</evidence>
<evidence type="ECO:0000256" key="3">
    <source>
        <dbReference type="ARBA" id="ARBA00022475"/>
    </source>
</evidence>
<keyword evidence="7" id="KW-0406">Ion transport</keyword>
<evidence type="ECO:0000259" key="11">
    <source>
        <dbReference type="Pfam" id="PF00999"/>
    </source>
</evidence>
<feature type="transmembrane region" description="Helical" evidence="10">
    <location>
        <begin position="154"/>
        <end position="177"/>
    </location>
</feature>
<comment type="subcellular location">
    <subcellularLocation>
        <location evidence="1">Cell membrane</location>
        <topology evidence="1">Multi-pass membrane protein</topology>
    </subcellularLocation>
</comment>
<dbReference type="Proteomes" id="UP000789719">
    <property type="component" value="Unassembled WGS sequence"/>
</dbReference>
<dbReference type="EMBL" id="CAKKNT010000015">
    <property type="protein sequence ID" value="CAH0418784.1"/>
    <property type="molecule type" value="Genomic_DNA"/>
</dbReference>